<protein>
    <submittedName>
        <fullName evidence="1">Uncharacterized protein</fullName>
    </submittedName>
</protein>
<dbReference type="PATRIC" id="fig|81408.3.peg.348"/>
<dbReference type="EMBL" id="LQYS01000088">
    <property type="protein sequence ID" value="KYD10271.1"/>
    <property type="molecule type" value="Genomic_DNA"/>
</dbReference>
<dbReference type="AlphaFoldDB" id="A0A150LD62"/>
<dbReference type="Proteomes" id="UP000075455">
    <property type="component" value="Unassembled WGS sequence"/>
</dbReference>
<sequence>MYYDADQIHNISLVTLHGEFATVLTTKELIEQVIPIKFPI</sequence>
<proteinExistence type="predicted"/>
<name>A0A150LD62_9BACL</name>
<evidence type="ECO:0000313" key="2">
    <source>
        <dbReference type="Proteomes" id="UP000075455"/>
    </source>
</evidence>
<reference evidence="1 2" key="1">
    <citation type="submission" date="2016-01" db="EMBL/GenBank/DDBJ databases">
        <title>Draft Genome Sequences of Seven Thermophilic Sporeformers Isolated from Foods.</title>
        <authorList>
            <person name="Berendsen E.M."/>
            <person name="Wells-Bennik M.H."/>
            <person name="Krawcyk A.O."/>
            <person name="De Jong A."/>
            <person name="Holsappel S."/>
            <person name="Eijlander R.T."/>
            <person name="Kuipers O.P."/>
        </authorList>
    </citation>
    <scope>NUCLEOTIDE SEQUENCE [LARGE SCALE GENOMIC DNA]</scope>
    <source>
        <strain evidence="1 2">B4119</strain>
    </source>
</reference>
<evidence type="ECO:0000313" key="1">
    <source>
        <dbReference type="EMBL" id="KYD10271.1"/>
    </source>
</evidence>
<organism evidence="1 2">
    <name type="scientific">Saccharococcus caldoxylosilyticus</name>
    <dbReference type="NCBI Taxonomy" id="81408"/>
    <lineage>
        <taxon>Bacteria</taxon>
        <taxon>Bacillati</taxon>
        <taxon>Bacillota</taxon>
        <taxon>Bacilli</taxon>
        <taxon>Bacillales</taxon>
        <taxon>Anoxybacillaceae</taxon>
        <taxon>Saccharococcus</taxon>
    </lineage>
</organism>
<comment type="caution">
    <text evidence="1">The sequence shown here is derived from an EMBL/GenBank/DDBJ whole genome shotgun (WGS) entry which is preliminary data.</text>
</comment>
<gene>
    <name evidence="1" type="ORF">B4119_4232</name>
</gene>
<accession>A0A150LD62</accession>